<dbReference type="GO" id="GO:0005759">
    <property type="term" value="C:mitochondrial matrix"/>
    <property type="evidence" value="ECO:0007669"/>
    <property type="project" value="UniProtKB-SubCell"/>
</dbReference>
<dbReference type="EMBL" id="ML996094">
    <property type="protein sequence ID" value="KAF2148177.1"/>
    <property type="molecule type" value="Genomic_DNA"/>
</dbReference>
<dbReference type="AlphaFoldDB" id="A0A9P4IQE9"/>
<dbReference type="PANTHER" id="PTHR13693">
    <property type="entry name" value="CLASS II AMINOTRANSFERASE/8-AMINO-7-OXONONANOATE SYNTHASE"/>
    <property type="match status" value="1"/>
</dbReference>
<comment type="pathway">
    <text evidence="7">Porphyrin-containing compound metabolism; protoporphyrin-IX biosynthesis; 5-aminolevulinate from glycine: step 1/1.</text>
</comment>
<dbReference type="PANTHER" id="PTHR13693:SF102">
    <property type="entry name" value="2-AMINO-3-KETOBUTYRATE COENZYME A LIGASE, MITOCHONDRIAL"/>
    <property type="match status" value="1"/>
</dbReference>
<dbReference type="InterPro" id="IPR050087">
    <property type="entry name" value="AON_synthase_class-II"/>
</dbReference>
<comment type="cofactor">
    <cofactor evidence="1 7">
        <name>pyridoxal 5'-phosphate</name>
        <dbReference type="ChEBI" id="CHEBI:597326"/>
    </cofactor>
</comment>
<dbReference type="Proteomes" id="UP000799439">
    <property type="component" value="Unassembled WGS sequence"/>
</dbReference>
<dbReference type="InterPro" id="IPR015422">
    <property type="entry name" value="PyrdxlP-dep_Trfase_small"/>
</dbReference>
<dbReference type="NCBIfam" id="TIGR01821">
    <property type="entry name" value="5aminolev_synth"/>
    <property type="match status" value="1"/>
</dbReference>
<keyword evidence="7" id="KW-0496">Mitochondrion</keyword>
<comment type="similarity">
    <text evidence="3 7">Belongs to the class-II pyridoxal-phosphate-dependent aminotransferase family.</text>
</comment>
<accession>A0A9P4IQE9</accession>
<dbReference type="GO" id="GO:0003870">
    <property type="term" value="F:5-aminolevulinate synthase activity"/>
    <property type="evidence" value="ECO:0007669"/>
    <property type="project" value="UniProtKB-EC"/>
</dbReference>
<evidence type="ECO:0000313" key="9">
    <source>
        <dbReference type="EMBL" id="KAF2148177.1"/>
    </source>
</evidence>
<keyword evidence="10" id="KW-1185">Reference proteome</keyword>
<dbReference type="SUPFAM" id="SSF53383">
    <property type="entry name" value="PLP-dependent transferases"/>
    <property type="match status" value="1"/>
</dbReference>
<dbReference type="Gene3D" id="3.90.1150.10">
    <property type="entry name" value="Aspartate Aminotransferase, domain 1"/>
    <property type="match status" value="1"/>
</dbReference>
<evidence type="ECO:0000256" key="7">
    <source>
        <dbReference type="RuleBase" id="RU910713"/>
    </source>
</evidence>
<dbReference type="EC" id="2.3.1.37" evidence="7"/>
<evidence type="ECO:0000256" key="4">
    <source>
        <dbReference type="ARBA" id="ARBA00022679"/>
    </source>
</evidence>
<evidence type="ECO:0000256" key="6">
    <source>
        <dbReference type="ARBA" id="ARBA00023315"/>
    </source>
</evidence>
<reference evidence="9" key="1">
    <citation type="journal article" date="2020" name="Stud. Mycol.">
        <title>101 Dothideomycetes genomes: a test case for predicting lifestyles and emergence of pathogens.</title>
        <authorList>
            <person name="Haridas S."/>
            <person name="Albert R."/>
            <person name="Binder M."/>
            <person name="Bloem J."/>
            <person name="Labutti K."/>
            <person name="Salamov A."/>
            <person name="Andreopoulos B."/>
            <person name="Baker S."/>
            <person name="Barry K."/>
            <person name="Bills G."/>
            <person name="Bluhm B."/>
            <person name="Cannon C."/>
            <person name="Castanera R."/>
            <person name="Culley D."/>
            <person name="Daum C."/>
            <person name="Ezra D."/>
            <person name="Gonzalez J."/>
            <person name="Henrissat B."/>
            <person name="Kuo A."/>
            <person name="Liang C."/>
            <person name="Lipzen A."/>
            <person name="Lutzoni F."/>
            <person name="Magnuson J."/>
            <person name="Mondo S."/>
            <person name="Nolan M."/>
            <person name="Ohm R."/>
            <person name="Pangilinan J."/>
            <person name="Park H.-J."/>
            <person name="Ramirez L."/>
            <person name="Alfaro M."/>
            <person name="Sun H."/>
            <person name="Tritt A."/>
            <person name="Yoshinaga Y."/>
            <person name="Zwiers L.-H."/>
            <person name="Turgeon B."/>
            <person name="Goodwin S."/>
            <person name="Spatafora J."/>
            <person name="Crous P."/>
            <person name="Grigoriev I."/>
        </authorList>
    </citation>
    <scope>NUCLEOTIDE SEQUENCE</scope>
    <source>
        <strain evidence="9">CBS 260.36</strain>
    </source>
</reference>
<keyword evidence="4 7" id="KW-0808">Transferase</keyword>
<name>A0A9P4IQE9_9PEZI</name>
<sequence>MISSRCLRAIYPRRKACSTPLISRCYASQATSVLPALSIVVTAGTSFPYDTHFASLIQRKKDDGSYRVFRNVNRLAETFPWAHSADESYLVNLRMGSNPKVLSARHTVLDKYGACSGGSRNISDHNQFAVALEDTIADLYSKPAALCFTSGYNANENSLKILGSVLPNCVFFSDELNHSSLIAGTQHSRAPKFIFKHNDLVDLESKLASVPNDVPKIICFESIYSMCGTVGPIEEICDLAERYGAMTFLDEVHAAGLYGSRGSGVAEHLDFEAHQQGRPTGTVLDRIDVISGALGKGYGTMGGYIAGSEQLIDTVRSFSHGFIFTTALPPALLAGARAAIDFQVQYPQERMQLRRNVRQLKAQLRELGFPVIENGSHIVPLVVGDAELCKRAADMLFDEFRIYVQPINAPSTAVGEERLRIAPTARHTAEHQEYLVNALLSVWKSLSLKWIHDWRRESSRLFHRREFSAIPPLWTDKQLEI</sequence>
<dbReference type="FunFam" id="3.40.640.10:FF:000006">
    <property type="entry name" value="5-aminolevulinate synthase, mitochondrial"/>
    <property type="match status" value="1"/>
</dbReference>
<dbReference type="InterPro" id="IPR010961">
    <property type="entry name" value="4pyrrol_synth_NH2levulA_synth"/>
</dbReference>
<comment type="caution">
    <text evidence="9">The sequence shown here is derived from an EMBL/GenBank/DDBJ whole genome shotgun (WGS) entry which is preliminary data.</text>
</comment>
<dbReference type="Pfam" id="PF00155">
    <property type="entry name" value="Aminotran_1_2"/>
    <property type="match status" value="1"/>
</dbReference>
<dbReference type="OrthoDB" id="10263824at2759"/>
<dbReference type="InterPro" id="IPR015421">
    <property type="entry name" value="PyrdxlP-dep_Trfase_major"/>
</dbReference>
<comment type="catalytic activity">
    <reaction evidence="7">
        <text>succinyl-CoA + glycine + H(+) = 5-aminolevulinate + CO2 + CoA</text>
        <dbReference type="Rhea" id="RHEA:12921"/>
        <dbReference type="ChEBI" id="CHEBI:15378"/>
        <dbReference type="ChEBI" id="CHEBI:16526"/>
        <dbReference type="ChEBI" id="CHEBI:57287"/>
        <dbReference type="ChEBI" id="CHEBI:57292"/>
        <dbReference type="ChEBI" id="CHEBI:57305"/>
        <dbReference type="ChEBI" id="CHEBI:356416"/>
        <dbReference type="EC" id="2.3.1.37"/>
    </reaction>
</comment>
<evidence type="ECO:0000313" key="10">
    <source>
        <dbReference type="Proteomes" id="UP000799439"/>
    </source>
</evidence>
<dbReference type="InterPro" id="IPR004839">
    <property type="entry name" value="Aminotransferase_I/II_large"/>
</dbReference>
<dbReference type="Gene3D" id="3.40.640.10">
    <property type="entry name" value="Type I PLP-dependent aspartate aminotransferase-like (Major domain)"/>
    <property type="match status" value="1"/>
</dbReference>
<feature type="domain" description="Aminotransferase class I/classII large" evidence="8">
    <location>
        <begin position="101"/>
        <end position="439"/>
    </location>
</feature>
<dbReference type="CDD" id="cd06454">
    <property type="entry name" value="KBL_like"/>
    <property type="match status" value="1"/>
</dbReference>
<proteinExistence type="inferred from homology"/>
<keyword evidence="5 7" id="KW-0663">Pyridoxal phosphate</keyword>
<evidence type="ECO:0000259" key="8">
    <source>
        <dbReference type="Pfam" id="PF00155"/>
    </source>
</evidence>
<organism evidence="9 10">
    <name type="scientific">Myriangium duriaei CBS 260.36</name>
    <dbReference type="NCBI Taxonomy" id="1168546"/>
    <lineage>
        <taxon>Eukaryota</taxon>
        <taxon>Fungi</taxon>
        <taxon>Dikarya</taxon>
        <taxon>Ascomycota</taxon>
        <taxon>Pezizomycotina</taxon>
        <taxon>Dothideomycetes</taxon>
        <taxon>Dothideomycetidae</taxon>
        <taxon>Myriangiales</taxon>
        <taxon>Myriangiaceae</taxon>
        <taxon>Myriangium</taxon>
    </lineage>
</organism>
<dbReference type="InterPro" id="IPR015424">
    <property type="entry name" value="PyrdxlP-dep_Trfase"/>
</dbReference>
<dbReference type="GO" id="GO:0006782">
    <property type="term" value="P:protoporphyrinogen IX biosynthetic process"/>
    <property type="evidence" value="ECO:0007669"/>
    <property type="project" value="UniProtKB-UniRule"/>
</dbReference>
<comment type="function">
    <text evidence="2">Catalyzes the synthesis of 5-aminolevulinate (ALA) from succinyl-CoA and glycine, the first and rate-limiting step in heme biosynthesis.</text>
</comment>
<keyword evidence="7" id="KW-0350">Heme biosynthesis</keyword>
<evidence type="ECO:0000256" key="1">
    <source>
        <dbReference type="ARBA" id="ARBA00001933"/>
    </source>
</evidence>
<evidence type="ECO:0000256" key="2">
    <source>
        <dbReference type="ARBA" id="ARBA00003076"/>
    </source>
</evidence>
<evidence type="ECO:0000256" key="3">
    <source>
        <dbReference type="ARBA" id="ARBA00008392"/>
    </source>
</evidence>
<protein>
    <recommendedName>
        <fullName evidence="7">5-aminolevulinate synthase</fullName>
        <ecNumber evidence="7">2.3.1.37</ecNumber>
    </recommendedName>
    <alternativeName>
        <fullName evidence="7">5-aminolevulinic acid synthase</fullName>
    </alternativeName>
    <alternativeName>
        <fullName evidence="7">Delta-ALA synthase</fullName>
    </alternativeName>
    <alternativeName>
        <fullName evidence="7">Delta-aminolevulinate synthase</fullName>
    </alternativeName>
</protein>
<keyword evidence="6 7" id="KW-0012">Acyltransferase</keyword>
<dbReference type="GO" id="GO:0030170">
    <property type="term" value="F:pyridoxal phosphate binding"/>
    <property type="evidence" value="ECO:0007669"/>
    <property type="project" value="UniProtKB-UniRule"/>
</dbReference>
<gene>
    <name evidence="9" type="ORF">K461DRAFT_330114</name>
</gene>
<comment type="subcellular location">
    <subcellularLocation>
        <location evidence="7">Mitochondrion matrix</location>
    </subcellularLocation>
</comment>
<evidence type="ECO:0000256" key="5">
    <source>
        <dbReference type="ARBA" id="ARBA00022898"/>
    </source>
</evidence>